<protein>
    <submittedName>
        <fullName evidence="2">Acetyltransferase (GNAT) family protein</fullName>
    </submittedName>
</protein>
<dbReference type="SUPFAM" id="SSF55729">
    <property type="entry name" value="Acyl-CoA N-acyltransferases (Nat)"/>
    <property type="match status" value="1"/>
</dbReference>
<dbReference type="Gene3D" id="1.10.1780.10">
    <property type="entry name" value="Clp, N-terminal domain"/>
    <property type="match status" value="1"/>
</dbReference>
<dbReference type="InterPro" id="IPR000182">
    <property type="entry name" value="GNAT_dom"/>
</dbReference>
<dbReference type="GO" id="GO:0016747">
    <property type="term" value="F:acyltransferase activity, transferring groups other than amino-acyl groups"/>
    <property type="evidence" value="ECO:0007669"/>
    <property type="project" value="InterPro"/>
</dbReference>
<dbReference type="InterPro" id="IPR004176">
    <property type="entry name" value="Clp_R_N"/>
</dbReference>
<dbReference type="AlphaFoldDB" id="A0A1I5UUR5"/>
<feature type="domain" description="N-acetyltransferase" evidence="1">
    <location>
        <begin position="130"/>
        <end position="255"/>
    </location>
</feature>
<evidence type="ECO:0000259" key="1">
    <source>
        <dbReference type="PROSITE" id="PS51186"/>
    </source>
</evidence>
<proteinExistence type="predicted"/>
<dbReference type="STRING" id="126156.SAMN05421670_0550"/>
<dbReference type="EMBL" id="FOXU01000001">
    <property type="protein sequence ID" value="SFP98983.1"/>
    <property type="molecule type" value="Genomic_DNA"/>
</dbReference>
<dbReference type="InterPro" id="IPR036628">
    <property type="entry name" value="Clp_N_dom_sf"/>
</dbReference>
<dbReference type="InterPro" id="IPR016181">
    <property type="entry name" value="Acyl_CoA_acyltransferase"/>
</dbReference>
<accession>A0A1I5UUR5</accession>
<organism evidence="2 3">
    <name type="scientific">Psychrobacillus psychrotolerans</name>
    <dbReference type="NCBI Taxonomy" id="126156"/>
    <lineage>
        <taxon>Bacteria</taxon>
        <taxon>Bacillati</taxon>
        <taxon>Bacillota</taxon>
        <taxon>Bacilli</taxon>
        <taxon>Bacillales</taxon>
        <taxon>Bacillaceae</taxon>
        <taxon>Psychrobacillus</taxon>
    </lineage>
</organism>
<evidence type="ECO:0000313" key="3">
    <source>
        <dbReference type="Proteomes" id="UP000198734"/>
    </source>
</evidence>
<dbReference type="Pfam" id="PF02861">
    <property type="entry name" value="Clp_N"/>
    <property type="match status" value="1"/>
</dbReference>
<keyword evidence="3" id="KW-1185">Reference proteome</keyword>
<evidence type="ECO:0000313" key="2">
    <source>
        <dbReference type="EMBL" id="SFP98983.1"/>
    </source>
</evidence>
<dbReference type="SUPFAM" id="SSF81923">
    <property type="entry name" value="Double Clp-N motif"/>
    <property type="match status" value="1"/>
</dbReference>
<reference evidence="3" key="1">
    <citation type="submission" date="2016-10" db="EMBL/GenBank/DDBJ databases">
        <authorList>
            <person name="Varghese N."/>
            <person name="Submissions S."/>
        </authorList>
    </citation>
    <scope>NUCLEOTIDE SEQUENCE [LARGE SCALE GENOMIC DNA]</scope>
    <source>
        <strain evidence="3">DSM 11706</strain>
    </source>
</reference>
<dbReference type="Pfam" id="PF00583">
    <property type="entry name" value="Acetyltransf_1"/>
    <property type="match status" value="1"/>
</dbReference>
<gene>
    <name evidence="2" type="ORF">SAMN05421670_0550</name>
</gene>
<dbReference type="PROSITE" id="PS51186">
    <property type="entry name" value="GNAT"/>
    <property type="match status" value="1"/>
</dbReference>
<dbReference type="Gene3D" id="3.40.630.30">
    <property type="match status" value="1"/>
</dbReference>
<sequence>MLQPLHLLTACLDEKTGVLGEISLKITLDKSLLKDVMEDTSIQHQTCSVFFNVQVTEEVKSILEVAINYMKKYNQIYVNEGNLLKALITTNAVDRFLSDDNRKTILSLGTTSRDMITHIANYKVPIINTHHIRKVNKKEINELVHFIGKIFSNEWSQTISEAFSLNKLPVYVAFDDNGDIVGFAAYDIYKNKKCYFGPMGVALSNRVKGIGFSLLHHCLKDMSDIGYEYAIIGQAGPIEFYEKACNAVVIPSNKV</sequence>
<name>A0A1I5UUR5_9BACI</name>
<keyword evidence="2" id="KW-0808">Transferase</keyword>
<dbReference type="Proteomes" id="UP000198734">
    <property type="component" value="Unassembled WGS sequence"/>
</dbReference>